<comment type="similarity">
    <text evidence="2">Belongs to the TrbL/VirB6 family.</text>
</comment>
<keyword evidence="4 7" id="KW-1133">Transmembrane helix</keyword>
<keyword evidence="9" id="KW-1185">Reference proteome</keyword>
<evidence type="ECO:0000256" key="7">
    <source>
        <dbReference type="SAM" id="Phobius"/>
    </source>
</evidence>
<evidence type="ECO:0000256" key="4">
    <source>
        <dbReference type="ARBA" id="ARBA00022989"/>
    </source>
</evidence>
<evidence type="ECO:0000256" key="1">
    <source>
        <dbReference type="ARBA" id="ARBA00004141"/>
    </source>
</evidence>
<dbReference type="AlphaFoldDB" id="A0A1B2ABN6"/>
<evidence type="ECO:0000256" key="5">
    <source>
        <dbReference type="ARBA" id="ARBA00023136"/>
    </source>
</evidence>
<proteinExistence type="inferred from homology"/>
<gene>
    <name evidence="8" type="primary">virB6</name>
    <name evidence="8" type="ORF">A6F68_00996</name>
</gene>
<feature type="transmembrane region" description="Helical" evidence="7">
    <location>
        <begin position="250"/>
        <end position="271"/>
    </location>
</feature>
<feature type="transmembrane region" description="Helical" evidence="7">
    <location>
        <begin position="164"/>
        <end position="197"/>
    </location>
</feature>
<dbReference type="GO" id="GO:0016020">
    <property type="term" value="C:membrane"/>
    <property type="evidence" value="ECO:0007669"/>
    <property type="project" value="UniProtKB-SubCell"/>
</dbReference>
<dbReference type="Pfam" id="PF04610">
    <property type="entry name" value="TrbL"/>
    <property type="match status" value="1"/>
</dbReference>
<evidence type="ECO:0000313" key="8">
    <source>
        <dbReference type="EMBL" id="ANY19521.1"/>
    </source>
</evidence>
<evidence type="ECO:0000313" key="9">
    <source>
        <dbReference type="Proteomes" id="UP000092932"/>
    </source>
</evidence>
<feature type="transmembrane region" description="Helical" evidence="7">
    <location>
        <begin position="78"/>
        <end position="96"/>
    </location>
</feature>
<protein>
    <submittedName>
        <fullName evidence="8">Type IV secretion system protein VirB6</fullName>
    </submittedName>
</protein>
<evidence type="ECO:0000256" key="3">
    <source>
        <dbReference type="ARBA" id="ARBA00022692"/>
    </source>
</evidence>
<dbReference type="KEGG" id="ado:A6F68_00996"/>
<dbReference type="EMBL" id="CP016591">
    <property type="protein sequence ID" value="ANY19521.1"/>
    <property type="molecule type" value="Genomic_DNA"/>
</dbReference>
<feature type="transmembrane region" description="Helical" evidence="7">
    <location>
        <begin position="209"/>
        <end position="238"/>
    </location>
</feature>
<dbReference type="STRING" id="692370.A6F68_00996"/>
<accession>A0A1B2ABN6</accession>
<feature type="transmembrane region" description="Helical" evidence="7">
    <location>
        <begin position="44"/>
        <end position="66"/>
    </location>
</feature>
<comment type="subcellular location">
    <subcellularLocation>
        <location evidence="1">Membrane</location>
        <topology evidence="1">Multi-pass membrane protein</topology>
    </subcellularLocation>
</comment>
<evidence type="ECO:0000256" key="6">
    <source>
        <dbReference type="SAM" id="MobiDB-lite"/>
    </source>
</evidence>
<keyword evidence="5 7" id="KW-0472">Membrane</keyword>
<dbReference type="GO" id="GO:0030255">
    <property type="term" value="P:protein secretion by the type IV secretion system"/>
    <property type="evidence" value="ECO:0007669"/>
    <property type="project" value="InterPro"/>
</dbReference>
<dbReference type="OrthoDB" id="7400974at2"/>
<reference evidence="8 9" key="1">
    <citation type="submission" date="2016-07" db="EMBL/GenBank/DDBJ databases">
        <title>Complete genome sequence of Altererythrobacter dongtanensis KCTC 22672, a type strain with esterase isolated from tidal flat.</title>
        <authorList>
            <person name="Cheng H."/>
            <person name="Wu Y.-H."/>
            <person name="Zhou P."/>
            <person name="Huo Y.-Y."/>
            <person name="Wang C.-S."/>
            <person name="Xu X.-W."/>
        </authorList>
    </citation>
    <scope>NUCLEOTIDE SEQUENCE [LARGE SCALE GENOMIC DNA]</scope>
    <source>
        <strain evidence="8 9">KCTC 22672</strain>
    </source>
</reference>
<dbReference type="RefSeq" id="WP_067677000.1">
    <property type="nucleotide sequence ID" value="NZ_CP016591.1"/>
</dbReference>
<dbReference type="PATRIC" id="fig|692370.5.peg.1011"/>
<evidence type="ECO:0000256" key="2">
    <source>
        <dbReference type="ARBA" id="ARBA00007802"/>
    </source>
</evidence>
<keyword evidence="3 7" id="KW-0812">Transmembrane</keyword>
<feature type="region of interest" description="Disordered" evidence="6">
    <location>
        <begin position="353"/>
        <end position="389"/>
    </location>
</feature>
<name>A0A1B2ABN6_9SPHN</name>
<sequence>MSAACDQAAKGVGNGVAAALQAVDCVAAETTAAAFGRLFAPGGALVTVLTILLTLFVAWFGINLLLGRANLSVRSLTPRMMTIGVVLTLVTSWVAYSTLLWNLAVGGPDWIAGVITGARESATQVFAQKIDVVFQALQQASPQTEGKDIGAFSPEGMMWLGAMLFLLGTVGVLVTARIGLAVLVAIGPVFVVMALFPGTRGLFTGWLKGLVMLALVPLFAVLGGSVMLELAVPILAALVATPGQVDPQAAMAFFVVGAVHAALMIMVLKVAGTMVAGWRVFGLVPDKGDRGESGASAAPTVVSAAAAASPSAQSSAASDRRIPVAAFATAPAANDVVAASGGSRDTRVITNTVASGSGQAASAMPGTTRAKGVGSRFRAPPPRLSEKMK</sequence>
<organism evidence="8 9">
    <name type="scientific">Tsuneonella dongtanensis</name>
    <dbReference type="NCBI Taxonomy" id="692370"/>
    <lineage>
        <taxon>Bacteria</taxon>
        <taxon>Pseudomonadati</taxon>
        <taxon>Pseudomonadota</taxon>
        <taxon>Alphaproteobacteria</taxon>
        <taxon>Sphingomonadales</taxon>
        <taxon>Erythrobacteraceae</taxon>
        <taxon>Tsuneonella</taxon>
    </lineage>
</organism>
<dbReference type="Proteomes" id="UP000092932">
    <property type="component" value="Chromosome"/>
</dbReference>
<dbReference type="InterPro" id="IPR007688">
    <property type="entry name" value="Conjugal_tfr_TrbL/VirB6"/>
</dbReference>